<gene>
    <name evidence="1" type="ORF">PN838_19560</name>
</gene>
<dbReference type="RefSeq" id="WP_272181712.1">
    <property type="nucleotide sequence ID" value="NZ_JAQOMS010000002.1"/>
</dbReference>
<proteinExistence type="predicted"/>
<reference evidence="1 2" key="1">
    <citation type="submission" date="2023-01" db="EMBL/GenBank/DDBJ databases">
        <title>Psychrosphaera sp. nov., isolated from marine algae.</title>
        <authorList>
            <person name="Bayburt H."/>
            <person name="Choi B.J."/>
            <person name="Kim J.M."/>
            <person name="Choi D.G."/>
            <person name="Jeon C.O."/>
        </authorList>
    </citation>
    <scope>NUCLEOTIDE SEQUENCE [LARGE SCALE GENOMIC DNA]</scope>
    <source>
        <strain evidence="1 2">G1-22</strain>
    </source>
</reference>
<evidence type="ECO:0000313" key="2">
    <source>
        <dbReference type="Proteomes" id="UP001528411"/>
    </source>
</evidence>
<evidence type="ECO:0008006" key="3">
    <source>
        <dbReference type="Google" id="ProtNLM"/>
    </source>
</evidence>
<dbReference type="Proteomes" id="UP001528411">
    <property type="component" value="Unassembled WGS sequence"/>
</dbReference>
<sequence>MFNRQQSGRKRSYQVRKTGVKDENIDRQITVIHSAIALKLVSANLKGDDAYIKQVLAVLEQRRDEGRMGYGAFLTWWSIMELIDQPDVFVAAIVEDSPRMRKLRRRTPFVGILTEEERQNALEQDSLGNLPDLKTLY</sequence>
<evidence type="ECO:0000313" key="1">
    <source>
        <dbReference type="EMBL" id="MDC2890539.1"/>
    </source>
</evidence>
<organism evidence="1 2">
    <name type="scientific">Psychrosphaera algicola</name>
    <dbReference type="NCBI Taxonomy" id="3023714"/>
    <lineage>
        <taxon>Bacteria</taxon>
        <taxon>Pseudomonadati</taxon>
        <taxon>Pseudomonadota</taxon>
        <taxon>Gammaproteobacteria</taxon>
        <taxon>Alteromonadales</taxon>
        <taxon>Pseudoalteromonadaceae</taxon>
        <taxon>Psychrosphaera</taxon>
    </lineage>
</organism>
<comment type="caution">
    <text evidence="1">The sequence shown here is derived from an EMBL/GenBank/DDBJ whole genome shotgun (WGS) entry which is preliminary data.</text>
</comment>
<name>A0ABT5FH67_9GAMM</name>
<dbReference type="EMBL" id="JAQOMS010000002">
    <property type="protein sequence ID" value="MDC2890539.1"/>
    <property type="molecule type" value="Genomic_DNA"/>
</dbReference>
<keyword evidence="2" id="KW-1185">Reference proteome</keyword>
<accession>A0ABT5FH67</accession>
<protein>
    <recommendedName>
        <fullName evidence="3">Integron gene cassette protein</fullName>
    </recommendedName>
</protein>